<protein>
    <submittedName>
        <fullName evidence="4">T9SS type A sorting domain-containing protein</fullName>
    </submittedName>
</protein>
<dbReference type="InterPro" id="IPR003961">
    <property type="entry name" value="FN3_dom"/>
</dbReference>
<dbReference type="PANTHER" id="PTHR46708:SF2">
    <property type="entry name" value="FIBRONECTIN TYPE-III DOMAIN-CONTAINING PROTEIN"/>
    <property type="match status" value="1"/>
</dbReference>
<dbReference type="InterPro" id="IPR026444">
    <property type="entry name" value="Secre_tail"/>
</dbReference>
<feature type="domain" description="Fibronectin type-III" evidence="3">
    <location>
        <begin position="343"/>
        <end position="438"/>
    </location>
</feature>
<dbReference type="EMBL" id="JAUQSY010000004">
    <property type="protein sequence ID" value="MDO7874589.1"/>
    <property type="molecule type" value="Genomic_DNA"/>
</dbReference>
<evidence type="ECO:0000256" key="1">
    <source>
        <dbReference type="ARBA" id="ARBA00022737"/>
    </source>
</evidence>
<gene>
    <name evidence="4" type="ORF">Q5H93_07585</name>
</gene>
<feature type="signal peptide" evidence="2">
    <location>
        <begin position="1"/>
        <end position="31"/>
    </location>
</feature>
<accession>A0ABT9B8J3</accession>
<dbReference type="SMART" id="SM00060">
    <property type="entry name" value="FN3"/>
    <property type="match status" value="2"/>
</dbReference>
<evidence type="ECO:0000256" key="2">
    <source>
        <dbReference type="SAM" id="SignalP"/>
    </source>
</evidence>
<dbReference type="NCBIfam" id="TIGR04183">
    <property type="entry name" value="Por_Secre_tail"/>
    <property type="match status" value="1"/>
</dbReference>
<dbReference type="Pfam" id="PF18962">
    <property type="entry name" value="Por_Secre_tail"/>
    <property type="match status" value="1"/>
</dbReference>
<name>A0ABT9B8J3_9BACT</name>
<keyword evidence="1" id="KW-0677">Repeat</keyword>
<dbReference type="InterPro" id="IPR050991">
    <property type="entry name" value="ECM_Regulatory_Proteins"/>
</dbReference>
<dbReference type="RefSeq" id="WP_305005903.1">
    <property type="nucleotide sequence ID" value="NZ_JAUQSY010000004.1"/>
</dbReference>
<evidence type="ECO:0000313" key="5">
    <source>
        <dbReference type="Proteomes" id="UP001176429"/>
    </source>
</evidence>
<dbReference type="Pfam" id="PF00041">
    <property type="entry name" value="fn3"/>
    <property type="match status" value="1"/>
</dbReference>
<reference evidence="4" key="1">
    <citation type="submission" date="2023-07" db="EMBL/GenBank/DDBJ databases">
        <authorList>
            <person name="Kim M.K."/>
        </authorList>
    </citation>
    <scope>NUCLEOTIDE SEQUENCE</scope>
    <source>
        <strain evidence="4">ASUV-10-1</strain>
    </source>
</reference>
<feature type="chain" id="PRO_5047453499" evidence="2">
    <location>
        <begin position="32"/>
        <end position="665"/>
    </location>
</feature>
<dbReference type="PROSITE" id="PS50853">
    <property type="entry name" value="FN3"/>
    <property type="match status" value="1"/>
</dbReference>
<dbReference type="InterPro" id="IPR036116">
    <property type="entry name" value="FN3_sf"/>
</dbReference>
<comment type="caution">
    <text evidence="4">The sequence shown here is derived from an EMBL/GenBank/DDBJ whole genome shotgun (WGS) entry which is preliminary data.</text>
</comment>
<proteinExistence type="predicted"/>
<dbReference type="PANTHER" id="PTHR46708">
    <property type="entry name" value="TENASCIN"/>
    <property type="match status" value="1"/>
</dbReference>
<dbReference type="Gene3D" id="2.60.40.10">
    <property type="entry name" value="Immunoglobulins"/>
    <property type="match status" value="1"/>
</dbReference>
<organism evidence="4 5">
    <name type="scientific">Hymenobacter aranciens</name>
    <dbReference type="NCBI Taxonomy" id="3063996"/>
    <lineage>
        <taxon>Bacteria</taxon>
        <taxon>Pseudomonadati</taxon>
        <taxon>Bacteroidota</taxon>
        <taxon>Cytophagia</taxon>
        <taxon>Cytophagales</taxon>
        <taxon>Hymenobacteraceae</taxon>
        <taxon>Hymenobacter</taxon>
    </lineage>
</organism>
<dbReference type="InterPro" id="IPR013783">
    <property type="entry name" value="Ig-like_fold"/>
</dbReference>
<dbReference type="SUPFAM" id="SSF49265">
    <property type="entry name" value="Fibronectin type III"/>
    <property type="match status" value="1"/>
</dbReference>
<evidence type="ECO:0000259" key="3">
    <source>
        <dbReference type="PROSITE" id="PS50853"/>
    </source>
</evidence>
<sequence length="665" mass="66683">MGKPFYPNPGKLFAGAMLLAGGLLLTTKAEAQVDAYTFTPSTDTYAPLTGGTPVPALLVDDALSGVFPLGFSFVFDGTAYTQFKASSNGWLTFNTAATANSLTNNLATGTAAERPRVAPFWDDLDGRGANAAASFATTGTAPNRVFIFEWLNWSRLSNSAAPFSMQVQLFEGTNQVRYIYQNGGGTPAGITASVGLSGITAAGGCASFLSLNNVSANPVASGTTETTNISTLPASGQVYSFVPPVPTSCPIPRCLSAVVTNTTAAVSFSASNPNPGPFTIIYGPTGFNPATGGTTITGVTTTSSAITGLAPGSYQFFVRQECGGALGSSSLSGAGNFSVACPSAGGLTVNNTTNTTASLSWAGPLPAGASYTIIYGPAGFDPATGGTRITGITTNGTTLNNLTPDTNYEFYVSIICVGGGTGTRTGPVAFATLLTVPDNDEPCGAFALPSTSGAVGGTTIGATTSQQTGISLPACSPAAAPKDVWFVFTLGANATSTTLNLAGTTAGMVRLFTAPDCTSGPFMQVGCAAATTNNAGFAAPVTFTGLVAGQRYWLAVSGFGSSDVNGAFTVSATNTVLGTRAAAAAGELAVYPNPSNTGELTLRVAGAQGAGSAALVNALGQVVRQVAVAAGSSEQRVSTRGLAAGVYTLRLTVGQRASATKVVLQ</sequence>
<keyword evidence="2" id="KW-0732">Signal</keyword>
<evidence type="ECO:0000313" key="4">
    <source>
        <dbReference type="EMBL" id="MDO7874589.1"/>
    </source>
</evidence>
<keyword evidence="5" id="KW-1185">Reference proteome</keyword>
<dbReference type="Proteomes" id="UP001176429">
    <property type="component" value="Unassembled WGS sequence"/>
</dbReference>